<keyword evidence="2" id="KW-0805">Transcription regulation</keyword>
<name>A0A2W2AVT3_9HYPH</name>
<dbReference type="PANTHER" id="PTHR30537">
    <property type="entry name" value="HTH-TYPE TRANSCRIPTIONAL REGULATOR"/>
    <property type="match status" value="1"/>
</dbReference>
<accession>A0A2W2AVT3</accession>
<dbReference type="InterPro" id="IPR036388">
    <property type="entry name" value="WH-like_DNA-bd_sf"/>
</dbReference>
<dbReference type="PROSITE" id="PS50931">
    <property type="entry name" value="HTH_LYSR"/>
    <property type="match status" value="1"/>
</dbReference>
<dbReference type="InterPro" id="IPR000847">
    <property type="entry name" value="LysR_HTH_N"/>
</dbReference>
<dbReference type="Pfam" id="PF03466">
    <property type="entry name" value="LysR_substrate"/>
    <property type="match status" value="1"/>
</dbReference>
<dbReference type="EMBL" id="QKVK01000002">
    <property type="protein sequence ID" value="PZF77822.1"/>
    <property type="molecule type" value="Genomic_DNA"/>
</dbReference>
<dbReference type="AlphaFoldDB" id="A0A2W2AVT3"/>
<evidence type="ECO:0000256" key="1">
    <source>
        <dbReference type="ARBA" id="ARBA00009437"/>
    </source>
</evidence>
<dbReference type="GO" id="GO:0006351">
    <property type="term" value="P:DNA-templated transcription"/>
    <property type="evidence" value="ECO:0007669"/>
    <property type="project" value="TreeGrafter"/>
</dbReference>
<protein>
    <submittedName>
        <fullName evidence="6">LysR family transcriptional regulator</fullName>
    </submittedName>
</protein>
<comment type="caution">
    <text evidence="6">The sequence shown here is derived from an EMBL/GenBank/DDBJ whole genome shotgun (WGS) entry which is preliminary data.</text>
</comment>
<dbReference type="InterPro" id="IPR058163">
    <property type="entry name" value="LysR-type_TF_proteobact-type"/>
</dbReference>
<evidence type="ECO:0000256" key="4">
    <source>
        <dbReference type="ARBA" id="ARBA00023163"/>
    </source>
</evidence>
<evidence type="ECO:0000313" key="6">
    <source>
        <dbReference type="EMBL" id="PZF77822.1"/>
    </source>
</evidence>
<reference evidence="7" key="1">
    <citation type="submission" date="2018-06" db="EMBL/GenBank/DDBJ databases">
        <title>Aestuariibacter litoralis strain KCTC 52945T.</title>
        <authorList>
            <person name="Li X."/>
            <person name="Salam N."/>
            <person name="Li J.-L."/>
            <person name="Chen Y.-M."/>
            <person name="Yang Z.-W."/>
            <person name="Zhang L.-Y."/>
            <person name="Han M.-X."/>
            <person name="Xiao M."/>
            <person name="Li W.-J."/>
        </authorList>
    </citation>
    <scope>NUCLEOTIDE SEQUENCE [LARGE SCALE GENOMIC DNA]</scope>
    <source>
        <strain evidence="7">KCTC 52945</strain>
    </source>
</reference>
<dbReference type="Proteomes" id="UP000248795">
    <property type="component" value="Unassembled WGS sequence"/>
</dbReference>
<dbReference type="Gene3D" id="1.10.10.10">
    <property type="entry name" value="Winged helix-like DNA-binding domain superfamily/Winged helix DNA-binding domain"/>
    <property type="match status" value="1"/>
</dbReference>
<dbReference type="GO" id="GO:0003700">
    <property type="term" value="F:DNA-binding transcription factor activity"/>
    <property type="evidence" value="ECO:0007669"/>
    <property type="project" value="InterPro"/>
</dbReference>
<dbReference type="GO" id="GO:0043565">
    <property type="term" value="F:sequence-specific DNA binding"/>
    <property type="evidence" value="ECO:0007669"/>
    <property type="project" value="TreeGrafter"/>
</dbReference>
<sequence>MIVLPAPRVAEPRLAATGQNVRLAQFFYCRSPAVPNLPPLNALKSFECAARTGSYVAAAAELKVSPAAVSQQVRNLERFFRRKLFTRLNNRIVLTDAGQAVQAGITPALEDIATLTRRVLSSTSRSKLVVSVIPSLAECWFMPAFAGFAAAASLRIDLRIDDDPVDFSDNEIDLRIFYASTAYPLLNTVPLFRDEVLPLCSPGLAERHSMSGMPDDLLIHTSWGQDFASHPSWDEWYARYSPERRIDLARGHRVGSSQLALEFARRGLGVALGQRALAQESLSKGELIVLQERSLPLGHDYCAAYPRAKARKAGLVALTDHLRSAAPHP</sequence>
<feature type="domain" description="HTH lysR-type" evidence="5">
    <location>
        <begin position="38"/>
        <end position="95"/>
    </location>
</feature>
<evidence type="ECO:0000259" key="5">
    <source>
        <dbReference type="PROSITE" id="PS50931"/>
    </source>
</evidence>
<dbReference type="Gene3D" id="3.40.190.10">
    <property type="entry name" value="Periplasmic binding protein-like II"/>
    <property type="match status" value="2"/>
</dbReference>
<dbReference type="InterPro" id="IPR005119">
    <property type="entry name" value="LysR_subst-bd"/>
</dbReference>
<keyword evidence="7" id="KW-1185">Reference proteome</keyword>
<keyword evidence="3" id="KW-0238">DNA-binding</keyword>
<keyword evidence="4" id="KW-0804">Transcription</keyword>
<gene>
    <name evidence="6" type="ORF">DK847_05185</name>
</gene>
<evidence type="ECO:0000313" key="7">
    <source>
        <dbReference type="Proteomes" id="UP000248795"/>
    </source>
</evidence>
<comment type="similarity">
    <text evidence="1">Belongs to the LysR transcriptional regulatory family.</text>
</comment>
<proteinExistence type="inferred from homology"/>
<organism evidence="6 7">
    <name type="scientific">Aestuariivirga litoralis</name>
    <dbReference type="NCBI Taxonomy" id="2650924"/>
    <lineage>
        <taxon>Bacteria</taxon>
        <taxon>Pseudomonadati</taxon>
        <taxon>Pseudomonadota</taxon>
        <taxon>Alphaproteobacteria</taxon>
        <taxon>Hyphomicrobiales</taxon>
        <taxon>Aestuariivirgaceae</taxon>
        <taxon>Aestuariivirga</taxon>
    </lineage>
</organism>
<dbReference type="SUPFAM" id="SSF46785">
    <property type="entry name" value="Winged helix' DNA-binding domain"/>
    <property type="match status" value="1"/>
</dbReference>
<dbReference type="SUPFAM" id="SSF53850">
    <property type="entry name" value="Periplasmic binding protein-like II"/>
    <property type="match status" value="1"/>
</dbReference>
<evidence type="ECO:0000256" key="2">
    <source>
        <dbReference type="ARBA" id="ARBA00023015"/>
    </source>
</evidence>
<dbReference type="InterPro" id="IPR036390">
    <property type="entry name" value="WH_DNA-bd_sf"/>
</dbReference>
<evidence type="ECO:0000256" key="3">
    <source>
        <dbReference type="ARBA" id="ARBA00023125"/>
    </source>
</evidence>
<dbReference type="Pfam" id="PF00126">
    <property type="entry name" value="HTH_1"/>
    <property type="match status" value="1"/>
</dbReference>
<dbReference type="PANTHER" id="PTHR30537:SF79">
    <property type="entry name" value="TRANSCRIPTIONAL REGULATOR-RELATED"/>
    <property type="match status" value="1"/>
</dbReference>